<name>A0A926EPD9_9FIRM</name>
<sequence>MYKYTIPQIPPSNNRFIGRTNYREYQRIKKEWERLIALVCRPKPDKPIEKAVVKITYYFPDRRRRDPDNYSGKIVLDGLVKAGILMDDSFFNIQLLLEGDWDKDRPRTVMEIREERK</sequence>
<keyword evidence="2" id="KW-1185">Reference proteome</keyword>
<dbReference type="AlphaFoldDB" id="A0A926EPD9"/>
<dbReference type="InterPro" id="IPR036614">
    <property type="entry name" value="RusA-like_sf"/>
</dbReference>
<dbReference type="Gene3D" id="3.30.1330.70">
    <property type="entry name" value="Holliday junction resolvase RusA"/>
    <property type="match status" value="1"/>
</dbReference>
<protein>
    <submittedName>
        <fullName evidence="1">RusA family crossover junction endodeoxyribonuclease</fullName>
    </submittedName>
</protein>
<dbReference type="GO" id="GO:0000287">
    <property type="term" value="F:magnesium ion binding"/>
    <property type="evidence" value="ECO:0007669"/>
    <property type="project" value="InterPro"/>
</dbReference>
<dbReference type="Proteomes" id="UP000623678">
    <property type="component" value="Unassembled WGS sequence"/>
</dbReference>
<dbReference type="GO" id="GO:0006310">
    <property type="term" value="P:DNA recombination"/>
    <property type="evidence" value="ECO:0007669"/>
    <property type="project" value="InterPro"/>
</dbReference>
<proteinExistence type="predicted"/>
<reference evidence="1" key="1">
    <citation type="submission" date="2020-08" db="EMBL/GenBank/DDBJ databases">
        <title>Genome public.</title>
        <authorList>
            <person name="Liu C."/>
            <person name="Sun Q."/>
        </authorList>
    </citation>
    <scope>NUCLEOTIDE SEQUENCE</scope>
    <source>
        <strain evidence="1">NSJ-64</strain>
    </source>
</reference>
<organism evidence="1 2">
    <name type="scientific">Youxingia wuxianensis</name>
    <dbReference type="NCBI Taxonomy" id="2763678"/>
    <lineage>
        <taxon>Bacteria</taxon>
        <taxon>Bacillati</taxon>
        <taxon>Bacillota</taxon>
        <taxon>Clostridia</taxon>
        <taxon>Eubacteriales</taxon>
        <taxon>Oscillospiraceae</taxon>
        <taxon>Youxingia</taxon>
    </lineage>
</organism>
<dbReference type="RefSeq" id="WP_262395793.1">
    <property type="nucleotide sequence ID" value="NZ_JACRTD010000008.1"/>
</dbReference>
<dbReference type="EMBL" id="JACRTD010000008">
    <property type="protein sequence ID" value="MBC8586070.1"/>
    <property type="molecule type" value="Genomic_DNA"/>
</dbReference>
<gene>
    <name evidence="1" type="ORF">H8705_10800</name>
</gene>
<dbReference type="GO" id="GO:0006281">
    <property type="term" value="P:DNA repair"/>
    <property type="evidence" value="ECO:0007669"/>
    <property type="project" value="InterPro"/>
</dbReference>
<comment type="caution">
    <text evidence="1">The sequence shown here is derived from an EMBL/GenBank/DDBJ whole genome shotgun (WGS) entry which is preliminary data.</text>
</comment>
<accession>A0A926EPD9</accession>
<evidence type="ECO:0000313" key="1">
    <source>
        <dbReference type="EMBL" id="MBC8586070.1"/>
    </source>
</evidence>
<evidence type="ECO:0000313" key="2">
    <source>
        <dbReference type="Proteomes" id="UP000623678"/>
    </source>
</evidence>
<dbReference type="SUPFAM" id="SSF103084">
    <property type="entry name" value="Holliday junction resolvase RusA"/>
    <property type="match status" value="1"/>
</dbReference>